<evidence type="ECO:0000313" key="2">
    <source>
        <dbReference type="Proteomes" id="UP000828048"/>
    </source>
</evidence>
<accession>A0ACB7YZ18</accession>
<proteinExistence type="predicted"/>
<comment type="caution">
    <text evidence="1">The sequence shown here is derived from an EMBL/GenBank/DDBJ whole genome shotgun (WGS) entry which is preliminary data.</text>
</comment>
<evidence type="ECO:0000313" key="1">
    <source>
        <dbReference type="EMBL" id="KAH7858109.1"/>
    </source>
</evidence>
<sequence length="369" mass="41893">MAVAADAPGILDLAREAIVEDREREAVLLREAADEDAAARAFWEEFETEEAAEEARLRAEEEERAAGHKTTVVQAARQRLRRGRPAIDAATYAPPMHLFVPSGSEDYTPRRELYFGEEVLLDPEVHLSTDCLTNYANILNRKLGLGNGAARFLIRNETLNVLRLFADYGPTGDFLDFTVQNRRMFALCMCLLALYLLVPCDGHPSSAIVGVAAQIEQRRDVVPLVLAETIMGLDAVKAGRTNTFAGSPLLLQMWLCDKVGLLREPAGDWVYEPRTWVDRPFVHDEADEDEWTDFFRSLEEDHITWRCHWLPLPDMTANHMGDTWVILAGLQGYTYYFPQRILRQYCIRQEVEYAVPATFSLPVFKHSVF</sequence>
<name>A0ACB7YZ18_9ERIC</name>
<gene>
    <name evidence="1" type="ORF">Vadar_020063</name>
</gene>
<organism evidence="1 2">
    <name type="scientific">Vaccinium darrowii</name>
    <dbReference type="NCBI Taxonomy" id="229202"/>
    <lineage>
        <taxon>Eukaryota</taxon>
        <taxon>Viridiplantae</taxon>
        <taxon>Streptophyta</taxon>
        <taxon>Embryophyta</taxon>
        <taxon>Tracheophyta</taxon>
        <taxon>Spermatophyta</taxon>
        <taxon>Magnoliopsida</taxon>
        <taxon>eudicotyledons</taxon>
        <taxon>Gunneridae</taxon>
        <taxon>Pentapetalae</taxon>
        <taxon>asterids</taxon>
        <taxon>Ericales</taxon>
        <taxon>Ericaceae</taxon>
        <taxon>Vaccinioideae</taxon>
        <taxon>Vaccinieae</taxon>
        <taxon>Vaccinium</taxon>
    </lineage>
</organism>
<reference evidence="1 2" key="1">
    <citation type="journal article" date="2021" name="Hortic Res">
        <title>High-quality reference genome and annotation aids understanding of berry development for evergreen blueberry (Vaccinium darrowii).</title>
        <authorList>
            <person name="Yu J."/>
            <person name="Hulse-Kemp A.M."/>
            <person name="Babiker E."/>
            <person name="Staton M."/>
        </authorList>
    </citation>
    <scope>NUCLEOTIDE SEQUENCE [LARGE SCALE GENOMIC DNA]</scope>
    <source>
        <strain evidence="2">cv. NJ 8807/NJ 8810</strain>
        <tissue evidence="1">Young leaf</tissue>
    </source>
</reference>
<dbReference type="EMBL" id="CM037153">
    <property type="protein sequence ID" value="KAH7858109.1"/>
    <property type="molecule type" value="Genomic_DNA"/>
</dbReference>
<protein>
    <submittedName>
        <fullName evidence="1">Uncharacterized protein</fullName>
    </submittedName>
</protein>
<keyword evidence="2" id="KW-1185">Reference proteome</keyword>
<dbReference type="Proteomes" id="UP000828048">
    <property type="component" value="Chromosome 3"/>
</dbReference>